<dbReference type="Proteomes" id="UP001190700">
    <property type="component" value="Unassembled WGS sequence"/>
</dbReference>
<sequence>MSGNRPLAKSLPSYFERANKEPELLLGALKKSQLLNVKTVILDSLTQWGFETTDRKTQKLYVPAVRLKLFEEVVTHLHLFALRRRKERISAEQQWNKKHEQSNASGGFERYNHALYNSVVKPEKEAEEQLSWLLAALTRVRYIQTVEEREEYQRELSSLNPGSAIVGYTNVTERVGMQEHFPTRALVQWILGDERCRELVDERGLLPCPGLWNDASELAKLAFECGYRDVLKGDEHTQILEPSAYGEESGKSVHTTQKEEDNNIVEVLSLAILSRAGIALIKGESVTAMLLQNLQSRDESRRAAVYRALRVVAVPVCIPDMVTYLDLQRARKQISYGSVMAFAQVATLPAEDS</sequence>
<dbReference type="AlphaFoldDB" id="A0AAE0EZB2"/>
<evidence type="ECO:0000313" key="1">
    <source>
        <dbReference type="EMBL" id="KAK3244585.1"/>
    </source>
</evidence>
<gene>
    <name evidence="1" type="ORF">CYMTET_45813</name>
</gene>
<organism evidence="1 2">
    <name type="scientific">Cymbomonas tetramitiformis</name>
    <dbReference type="NCBI Taxonomy" id="36881"/>
    <lineage>
        <taxon>Eukaryota</taxon>
        <taxon>Viridiplantae</taxon>
        <taxon>Chlorophyta</taxon>
        <taxon>Pyramimonadophyceae</taxon>
        <taxon>Pyramimonadales</taxon>
        <taxon>Pyramimonadaceae</taxon>
        <taxon>Cymbomonas</taxon>
    </lineage>
</organism>
<keyword evidence="2" id="KW-1185">Reference proteome</keyword>
<evidence type="ECO:0000313" key="2">
    <source>
        <dbReference type="Proteomes" id="UP001190700"/>
    </source>
</evidence>
<protein>
    <submittedName>
        <fullName evidence="1">Uncharacterized protein</fullName>
    </submittedName>
</protein>
<comment type="caution">
    <text evidence="1">The sequence shown here is derived from an EMBL/GenBank/DDBJ whole genome shotgun (WGS) entry which is preliminary data.</text>
</comment>
<dbReference type="EMBL" id="LGRX02031687">
    <property type="protein sequence ID" value="KAK3244585.1"/>
    <property type="molecule type" value="Genomic_DNA"/>
</dbReference>
<reference evidence="1 2" key="1">
    <citation type="journal article" date="2015" name="Genome Biol. Evol.">
        <title>Comparative Genomics of a Bacterivorous Green Alga Reveals Evolutionary Causalities and Consequences of Phago-Mixotrophic Mode of Nutrition.</title>
        <authorList>
            <person name="Burns J.A."/>
            <person name="Paasch A."/>
            <person name="Narechania A."/>
            <person name="Kim E."/>
        </authorList>
    </citation>
    <scope>NUCLEOTIDE SEQUENCE [LARGE SCALE GENOMIC DNA]</scope>
    <source>
        <strain evidence="1 2">PLY_AMNH</strain>
    </source>
</reference>
<proteinExistence type="predicted"/>
<name>A0AAE0EZB2_9CHLO</name>
<accession>A0AAE0EZB2</accession>